<gene>
    <name evidence="1" type="ORF">F511_22830</name>
</gene>
<keyword evidence="2" id="KW-1185">Reference proteome</keyword>
<dbReference type="AlphaFoldDB" id="A0A2Z7BND4"/>
<reference evidence="1 2" key="1">
    <citation type="journal article" date="2015" name="Proc. Natl. Acad. Sci. U.S.A.">
        <title>The resurrection genome of Boea hygrometrica: A blueprint for survival of dehydration.</title>
        <authorList>
            <person name="Xiao L."/>
            <person name="Yang G."/>
            <person name="Zhang L."/>
            <person name="Yang X."/>
            <person name="Zhao S."/>
            <person name="Ji Z."/>
            <person name="Zhou Q."/>
            <person name="Hu M."/>
            <person name="Wang Y."/>
            <person name="Chen M."/>
            <person name="Xu Y."/>
            <person name="Jin H."/>
            <person name="Xiao X."/>
            <person name="Hu G."/>
            <person name="Bao F."/>
            <person name="Hu Y."/>
            <person name="Wan P."/>
            <person name="Li L."/>
            <person name="Deng X."/>
            <person name="Kuang T."/>
            <person name="Xiang C."/>
            <person name="Zhu J.K."/>
            <person name="Oliver M.J."/>
            <person name="He Y."/>
        </authorList>
    </citation>
    <scope>NUCLEOTIDE SEQUENCE [LARGE SCALE GENOMIC DNA]</scope>
    <source>
        <strain evidence="2">cv. XS01</strain>
    </source>
</reference>
<dbReference type="EMBL" id="KV003920">
    <property type="protein sequence ID" value="KZV36162.1"/>
    <property type="molecule type" value="Genomic_DNA"/>
</dbReference>
<dbReference type="OrthoDB" id="1751168at2759"/>
<evidence type="ECO:0000313" key="1">
    <source>
        <dbReference type="EMBL" id="KZV36162.1"/>
    </source>
</evidence>
<accession>A0A2Z7BND4</accession>
<sequence>MVVTKDVFAEMFHLPTEGMVSFSGLPAKAVAHMKVLFSGTDVPFRPPNKKKDMKIEYRFLHDIVAKSLSAKAGSFDVVTTEKFEMMVVLE</sequence>
<name>A0A2Z7BND4_9LAMI</name>
<evidence type="ECO:0000313" key="2">
    <source>
        <dbReference type="Proteomes" id="UP000250235"/>
    </source>
</evidence>
<proteinExistence type="predicted"/>
<dbReference type="Proteomes" id="UP000250235">
    <property type="component" value="Unassembled WGS sequence"/>
</dbReference>
<organism evidence="1 2">
    <name type="scientific">Dorcoceras hygrometricum</name>
    <dbReference type="NCBI Taxonomy" id="472368"/>
    <lineage>
        <taxon>Eukaryota</taxon>
        <taxon>Viridiplantae</taxon>
        <taxon>Streptophyta</taxon>
        <taxon>Embryophyta</taxon>
        <taxon>Tracheophyta</taxon>
        <taxon>Spermatophyta</taxon>
        <taxon>Magnoliopsida</taxon>
        <taxon>eudicotyledons</taxon>
        <taxon>Gunneridae</taxon>
        <taxon>Pentapetalae</taxon>
        <taxon>asterids</taxon>
        <taxon>lamiids</taxon>
        <taxon>Lamiales</taxon>
        <taxon>Gesneriaceae</taxon>
        <taxon>Didymocarpoideae</taxon>
        <taxon>Trichosporeae</taxon>
        <taxon>Loxocarpinae</taxon>
        <taxon>Dorcoceras</taxon>
    </lineage>
</organism>
<protein>
    <submittedName>
        <fullName evidence="1">Uncharacterized protein</fullName>
    </submittedName>
</protein>